<protein>
    <recommendedName>
        <fullName evidence="3">Sulfotransferase family protein</fullName>
    </recommendedName>
</protein>
<name>A0ABQ0UHJ0_PSEAF</name>
<dbReference type="Gene3D" id="3.40.50.300">
    <property type="entry name" value="P-loop containing nucleotide triphosphate hydrolases"/>
    <property type="match status" value="1"/>
</dbReference>
<sequence length="251" mass="28490">MQAIGKKMKTIILHYHLFKNAGTSLDAAFKENFSEKSGEWVTKEFPGNPAKNRAELKQWIIDNPQARCFSSHTAFFPVPQIEGVKIIPVVFVRHPIDRMASAYSFEKKQGGDSFGPTLARNTSVAGYIETRLSMQTDRQCRDFHANRFATMFGEQQGDESTRAKMAVDALPFIGVVEKYSQSLECLETLLESHGFTGIKLKPVERNVSRSVKKTLPEKLEEIREQFSEESFNSLLEANKTDLEIWKTLYNG</sequence>
<dbReference type="InterPro" id="IPR027417">
    <property type="entry name" value="P-loop_NTPase"/>
</dbReference>
<dbReference type="Proteomes" id="UP000321189">
    <property type="component" value="Unassembled WGS sequence"/>
</dbReference>
<accession>A0ABQ0UHJ0</accession>
<keyword evidence="2" id="KW-1185">Reference proteome</keyword>
<proteinExistence type="predicted"/>
<dbReference type="Pfam" id="PF03567">
    <property type="entry name" value="Sulfotransfer_2"/>
    <property type="match status" value="1"/>
</dbReference>
<evidence type="ECO:0000313" key="1">
    <source>
        <dbReference type="EMBL" id="GEK77909.1"/>
    </source>
</evidence>
<reference evidence="1 2" key="1">
    <citation type="submission" date="2019-07" db="EMBL/GenBank/DDBJ databases">
        <title>Whole genome shotgun sequence of Pseudoalteromonas atlantica NBRC 103033.</title>
        <authorList>
            <person name="Hosoyama A."/>
            <person name="Uohara A."/>
            <person name="Ohji S."/>
            <person name="Ichikawa N."/>
        </authorList>
    </citation>
    <scope>NUCLEOTIDE SEQUENCE [LARGE SCALE GENOMIC DNA]</scope>
    <source>
        <strain evidence="1 2">NBRC 103033</strain>
    </source>
</reference>
<evidence type="ECO:0000313" key="2">
    <source>
        <dbReference type="Proteomes" id="UP000321189"/>
    </source>
</evidence>
<gene>
    <name evidence="1" type="ORF">PAT01_32130</name>
</gene>
<dbReference type="SUPFAM" id="SSF52540">
    <property type="entry name" value="P-loop containing nucleoside triphosphate hydrolases"/>
    <property type="match status" value="1"/>
</dbReference>
<dbReference type="InterPro" id="IPR005331">
    <property type="entry name" value="Sulfotransferase"/>
</dbReference>
<dbReference type="EMBL" id="BJUT01000048">
    <property type="protein sequence ID" value="GEK77909.1"/>
    <property type="molecule type" value="Genomic_DNA"/>
</dbReference>
<organism evidence="1 2">
    <name type="scientific">Pseudoalteromonas atlantica</name>
    <name type="common">Alteromonas atlantica</name>
    <dbReference type="NCBI Taxonomy" id="288"/>
    <lineage>
        <taxon>Bacteria</taxon>
        <taxon>Pseudomonadati</taxon>
        <taxon>Pseudomonadota</taxon>
        <taxon>Gammaproteobacteria</taxon>
        <taxon>Alteromonadales</taxon>
        <taxon>Pseudoalteromonadaceae</taxon>
        <taxon>Pseudoalteromonas</taxon>
    </lineage>
</organism>
<comment type="caution">
    <text evidence="1">The sequence shown here is derived from an EMBL/GenBank/DDBJ whole genome shotgun (WGS) entry which is preliminary data.</text>
</comment>
<evidence type="ECO:0008006" key="3">
    <source>
        <dbReference type="Google" id="ProtNLM"/>
    </source>
</evidence>